<reference evidence="2 3" key="1">
    <citation type="submission" date="2021-06" db="EMBL/GenBank/DDBJ databases">
        <title>New haloarchaea isolates fom saline soil.</title>
        <authorList>
            <person name="Duran-Viseras A."/>
            <person name="Sanchez-Porro C.S."/>
            <person name="Ventosa A."/>
        </authorList>
    </citation>
    <scope>NUCLEOTIDE SEQUENCE [LARGE SCALE GENOMIC DNA]</scope>
    <source>
        <strain evidence="2 3">JCM 183640</strain>
    </source>
</reference>
<gene>
    <name evidence="2" type="ORF">KTS45_09155</name>
</gene>
<evidence type="ECO:0000259" key="1">
    <source>
        <dbReference type="Pfam" id="PF01402"/>
    </source>
</evidence>
<dbReference type="AlphaFoldDB" id="A0A8J7YD99"/>
<dbReference type="Proteomes" id="UP000766550">
    <property type="component" value="Unassembled WGS sequence"/>
</dbReference>
<dbReference type="OrthoDB" id="266966at2157"/>
<protein>
    <submittedName>
        <fullName evidence="2">Ribbon-helix-helix protein, CopG family</fullName>
    </submittedName>
</protein>
<dbReference type="GO" id="GO:0006355">
    <property type="term" value="P:regulation of DNA-templated transcription"/>
    <property type="evidence" value="ECO:0007669"/>
    <property type="project" value="InterPro"/>
</dbReference>
<evidence type="ECO:0000313" key="3">
    <source>
        <dbReference type="Proteomes" id="UP000766550"/>
    </source>
</evidence>
<name>A0A8J7YD99_9EURY</name>
<dbReference type="Pfam" id="PF01402">
    <property type="entry name" value="RHH_1"/>
    <property type="match status" value="1"/>
</dbReference>
<keyword evidence="3" id="KW-1185">Reference proteome</keyword>
<feature type="domain" description="Ribbon-helix-helix protein CopG" evidence="1">
    <location>
        <begin position="11"/>
        <end position="48"/>
    </location>
</feature>
<organism evidence="2 3">
    <name type="scientific">Haloarcula limicola</name>
    <dbReference type="NCBI Taxonomy" id="1429915"/>
    <lineage>
        <taxon>Archaea</taxon>
        <taxon>Methanobacteriati</taxon>
        <taxon>Methanobacteriota</taxon>
        <taxon>Stenosarchaea group</taxon>
        <taxon>Halobacteria</taxon>
        <taxon>Halobacteriales</taxon>
        <taxon>Haloarculaceae</taxon>
        <taxon>Haloarcula</taxon>
    </lineage>
</organism>
<dbReference type="EMBL" id="JAHQXF010000001">
    <property type="protein sequence ID" value="MBV0924368.1"/>
    <property type="molecule type" value="Genomic_DNA"/>
</dbReference>
<accession>A0A8J7YD99</accession>
<proteinExistence type="predicted"/>
<dbReference type="InterPro" id="IPR002145">
    <property type="entry name" value="CopG"/>
</dbReference>
<dbReference type="RefSeq" id="WP_162317427.1">
    <property type="nucleotide sequence ID" value="NZ_JAHQXF010000001.1"/>
</dbReference>
<sequence>MNESFLDLDEVEIELEEAALEALDEKAFKEHRDNRDAAIRDLLDEWLKARDSDGE</sequence>
<comment type="caution">
    <text evidence="2">The sequence shown here is derived from an EMBL/GenBank/DDBJ whole genome shotgun (WGS) entry which is preliminary data.</text>
</comment>
<evidence type="ECO:0000313" key="2">
    <source>
        <dbReference type="EMBL" id="MBV0924368.1"/>
    </source>
</evidence>